<dbReference type="SUPFAM" id="SSF53756">
    <property type="entry name" value="UDP-Glycosyltransferase/glycogen phosphorylase"/>
    <property type="match status" value="1"/>
</dbReference>
<dbReference type="Gene3D" id="3.40.50.2000">
    <property type="entry name" value="Glycogen Phosphorylase B"/>
    <property type="match status" value="2"/>
</dbReference>
<dbReference type="EMBL" id="VOIH02000002">
    <property type="protein sequence ID" value="KAF3455147.1"/>
    <property type="molecule type" value="Genomic_DNA"/>
</dbReference>
<keyword evidence="5" id="KW-1185">Reference proteome</keyword>
<accession>A0A8K0HLN2</accession>
<name>A0A8K0HLN2_9ROSA</name>
<sequence>MFCTSALSIGKELRIPTYYFYTSGAAVLASFIYFPRIHKQIEKSFKDIRDIDLHFPRLVSPLKATHMLEPMLDRDDLPPVEEKTKQNEDVTVDFDLDELLPEGFRERTRGLGKVVKSWALQVEVLKQDSVGGFVTHCGWN</sequence>
<protein>
    <submittedName>
        <fullName evidence="4">Uncharacterized protein</fullName>
    </submittedName>
</protein>
<dbReference type="PANTHER" id="PTHR48048:SF30">
    <property type="entry name" value="GLYCOSYLTRANSFERASE"/>
    <property type="match status" value="1"/>
</dbReference>
<keyword evidence="2" id="KW-0328">Glycosyltransferase</keyword>
<evidence type="ECO:0000256" key="2">
    <source>
        <dbReference type="ARBA" id="ARBA00022676"/>
    </source>
</evidence>
<gene>
    <name evidence="4" type="ORF">FNV43_RR05595</name>
</gene>
<dbReference type="InterPro" id="IPR050481">
    <property type="entry name" value="UDP-glycosyltransf_plant"/>
</dbReference>
<dbReference type="GO" id="GO:0035251">
    <property type="term" value="F:UDP-glucosyltransferase activity"/>
    <property type="evidence" value="ECO:0007669"/>
    <property type="project" value="InterPro"/>
</dbReference>
<evidence type="ECO:0000256" key="1">
    <source>
        <dbReference type="ARBA" id="ARBA00009995"/>
    </source>
</evidence>
<keyword evidence="2" id="KW-0808">Transferase</keyword>
<evidence type="ECO:0000313" key="5">
    <source>
        <dbReference type="Proteomes" id="UP000796880"/>
    </source>
</evidence>
<keyword evidence="3" id="KW-0812">Transmembrane</keyword>
<comment type="caution">
    <text evidence="4">The sequence shown here is derived from an EMBL/GenBank/DDBJ whole genome shotgun (WGS) entry which is preliminary data.</text>
</comment>
<dbReference type="AlphaFoldDB" id="A0A8K0HLN2"/>
<dbReference type="Proteomes" id="UP000796880">
    <property type="component" value="Unassembled WGS sequence"/>
</dbReference>
<keyword evidence="3" id="KW-1133">Transmembrane helix</keyword>
<feature type="transmembrane region" description="Helical" evidence="3">
    <location>
        <begin position="18"/>
        <end position="34"/>
    </location>
</feature>
<organism evidence="4 5">
    <name type="scientific">Rhamnella rubrinervis</name>
    <dbReference type="NCBI Taxonomy" id="2594499"/>
    <lineage>
        <taxon>Eukaryota</taxon>
        <taxon>Viridiplantae</taxon>
        <taxon>Streptophyta</taxon>
        <taxon>Embryophyta</taxon>
        <taxon>Tracheophyta</taxon>
        <taxon>Spermatophyta</taxon>
        <taxon>Magnoliopsida</taxon>
        <taxon>eudicotyledons</taxon>
        <taxon>Gunneridae</taxon>
        <taxon>Pentapetalae</taxon>
        <taxon>rosids</taxon>
        <taxon>fabids</taxon>
        <taxon>Rosales</taxon>
        <taxon>Rhamnaceae</taxon>
        <taxon>rhamnoid group</taxon>
        <taxon>Rhamneae</taxon>
        <taxon>Rhamnella</taxon>
    </lineage>
</organism>
<proteinExistence type="inferred from homology"/>
<comment type="similarity">
    <text evidence="1">Belongs to the UDP-glycosyltransferase family.</text>
</comment>
<keyword evidence="3" id="KW-0472">Membrane</keyword>
<dbReference type="PANTHER" id="PTHR48048">
    <property type="entry name" value="GLYCOSYLTRANSFERASE"/>
    <property type="match status" value="1"/>
</dbReference>
<evidence type="ECO:0000313" key="4">
    <source>
        <dbReference type="EMBL" id="KAF3455147.1"/>
    </source>
</evidence>
<reference evidence="4" key="1">
    <citation type="submission" date="2020-03" db="EMBL/GenBank/DDBJ databases">
        <title>A high-quality chromosome-level genome assembly of a woody plant with both climbing and erect habits, Rhamnella rubrinervis.</title>
        <authorList>
            <person name="Lu Z."/>
            <person name="Yang Y."/>
            <person name="Zhu X."/>
            <person name="Sun Y."/>
        </authorList>
    </citation>
    <scope>NUCLEOTIDE SEQUENCE</scope>
    <source>
        <strain evidence="4">BYM</strain>
        <tissue evidence="4">Leaf</tissue>
    </source>
</reference>
<dbReference type="OrthoDB" id="5835829at2759"/>
<evidence type="ECO:0000256" key="3">
    <source>
        <dbReference type="SAM" id="Phobius"/>
    </source>
</evidence>